<keyword evidence="5" id="KW-0677">Repeat</keyword>
<gene>
    <name evidence="13" type="primary">Slc25a47a</name>
    <name evidence="13" type="ORF">GTO96_0011953</name>
</gene>
<comment type="subcellular location">
    <subcellularLocation>
        <location evidence="1">Mitochondrion inner membrane</location>
        <topology evidence="1">Multi-pass membrane protein</topology>
    </subcellularLocation>
</comment>
<keyword evidence="8" id="KW-0496">Mitochondrion</keyword>
<evidence type="ECO:0000256" key="9">
    <source>
        <dbReference type="ARBA" id="ARBA00023136"/>
    </source>
</evidence>
<evidence type="ECO:0000256" key="11">
    <source>
        <dbReference type="RuleBase" id="RU000488"/>
    </source>
</evidence>
<keyword evidence="3 11" id="KW-0813">Transport</keyword>
<evidence type="ECO:0000256" key="10">
    <source>
        <dbReference type="PROSITE-ProRule" id="PRU00282"/>
    </source>
</evidence>
<feature type="repeat" description="Solcar" evidence="10">
    <location>
        <begin position="106"/>
        <end position="207"/>
    </location>
</feature>
<dbReference type="FunFam" id="1.50.40.10:FF:000049">
    <property type="entry name" value="Solute carrier family 25 member 45"/>
    <property type="match status" value="1"/>
</dbReference>
<evidence type="ECO:0000256" key="7">
    <source>
        <dbReference type="ARBA" id="ARBA00022989"/>
    </source>
</evidence>
<comment type="similarity">
    <text evidence="2 11">Belongs to the mitochondrial carrier (TC 2.A.29) family.</text>
</comment>
<comment type="caution">
    <text evidence="13">The sequence shown here is derived from an EMBL/GenBank/DDBJ whole genome shotgun (WGS) entry which is preliminary data.</text>
</comment>
<name>A0A8X8BHH3_POLSE</name>
<evidence type="ECO:0000256" key="1">
    <source>
        <dbReference type="ARBA" id="ARBA00004448"/>
    </source>
</evidence>
<keyword evidence="9 10" id="KW-0472">Membrane</keyword>
<evidence type="ECO:0000256" key="5">
    <source>
        <dbReference type="ARBA" id="ARBA00022737"/>
    </source>
</evidence>
<evidence type="ECO:0000256" key="6">
    <source>
        <dbReference type="ARBA" id="ARBA00022792"/>
    </source>
</evidence>
<evidence type="ECO:0000313" key="14">
    <source>
        <dbReference type="Proteomes" id="UP000886611"/>
    </source>
</evidence>
<dbReference type="SUPFAM" id="SSF103506">
    <property type="entry name" value="Mitochondrial carrier"/>
    <property type="match status" value="1"/>
</dbReference>
<dbReference type="SUPFAM" id="SSF46689">
    <property type="entry name" value="Homeodomain-like"/>
    <property type="match status" value="1"/>
</dbReference>
<keyword evidence="6" id="KW-0999">Mitochondrion inner membrane</keyword>
<dbReference type="InterPro" id="IPR002113">
    <property type="entry name" value="ADT_euk_type"/>
</dbReference>
<dbReference type="Proteomes" id="UP000886611">
    <property type="component" value="Unassembled WGS sequence"/>
</dbReference>
<dbReference type="PANTHER" id="PTHR45624">
    <property type="entry name" value="MITOCHONDRIAL BASIC AMINO ACIDS TRANSPORTER-RELATED"/>
    <property type="match status" value="1"/>
</dbReference>
<dbReference type="GO" id="GO:1990544">
    <property type="term" value="P:mitochondrial ATP transmembrane transport"/>
    <property type="evidence" value="ECO:0007669"/>
    <property type="project" value="InterPro"/>
</dbReference>
<evidence type="ECO:0000256" key="12">
    <source>
        <dbReference type="SAM" id="MobiDB-lite"/>
    </source>
</evidence>
<feature type="repeat" description="Solcar" evidence="10">
    <location>
        <begin position="326"/>
        <end position="413"/>
    </location>
</feature>
<dbReference type="AlphaFoldDB" id="A0A8X8BHH3"/>
<keyword evidence="4 10" id="KW-0812">Transmembrane</keyword>
<feature type="repeat" description="Solcar" evidence="10">
    <location>
        <begin position="220"/>
        <end position="317"/>
    </location>
</feature>
<keyword evidence="14" id="KW-1185">Reference proteome</keyword>
<keyword evidence="7" id="KW-1133">Transmembrane helix</keyword>
<evidence type="ECO:0000256" key="4">
    <source>
        <dbReference type="ARBA" id="ARBA00022692"/>
    </source>
</evidence>
<dbReference type="Gene3D" id="1.50.40.10">
    <property type="entry name" value="Mitochondrial carrier domain"/>
    <property type="match status" value="1"/>
</dbReference>
<dbReference type="InterPro" id="IPR009057">
    <property type="entry name" value="Homeodomain-like_sf"/>
</dbReference>
<dbReference type="PRINTS" id="PR00927">
    <property type="entry name" value="ADPTRNSLCASE"/>
</dbReference>
<organism evidence="13 14">
    <name type="scientific">Polypterus senegalus</name>
    <name type="common">Senegal bichir</name>
    <dbReference type="NCBI Taxonomy" id="55291"/>
    <lineage>
        <taxon>Eukaryota</taxon>
        <taxon>Metazoa</taxon>
        <taxon>Chordata</taxon>
        <taxon>Craniata</taxon>
        <taxon>Vertebrata</taxon>
        <taxon>Euteleostomi</taxon>
        <taxon>Actinopterygii</taxon>
        <taxon>Polypteriformes</taxon>
        <taxon>Polypteridae</taxon>
        <taxon>Polypterus</taxon>
    </lineage>
</organism>
<reference evidence="13 14" key="1">
    <citation type="journal article" date="2021" name="Cell">
        <title>Tracing the genetic footprints of vertebrate landing in non-teleost ray-finned fishes.</title>
        <authorList>
            <person name="Bi X."/>
            <person name="Wang K."/>
            <person name="Yang L."/>
            <person name="Pan H."/>
            <person name="Jiang H."/>
            <person name="Wei Q."/>
            <person name="Fang M."/>
            <person name="Yu H."/>
            <person name="Zhu C."/>
            <person name="Cai Y."/>
            <person name="He Y."/>
            <person name="Gan X."/>
            <person name="Zeng H."/>
            <person name="Yu D."/>
            <person name="Zhu Y."/>
            <person name="Jiang H."/>
            <person name="Qiu Q."/>
            <person name="Yang H."/>
            <person name="Zhang Y.E."/>
            <person name="Wang W."/>
            <person name="Zhu M."/>
            <person name="He S."/>
            <person name="Zhang G."/>
        </authorList>
    </citation>
    <scope>NUCLEOTIDE SEQUENCE [LARGE SCALE GENOMIC DNA]</scope>
    <source>
        <strain evidence="13">Bchr_013</strain>
    </source>
</reference>
<proteinExistence type="inferred from homology"/>
<dbReference type="Pfam" id="PF00153">
    <property type="entry name" value="Mito_carr"/>
    <property type="match status" value="3"/>
</dbReference>
<feature type="compositionally biased region" description="Basic and acidic residues" evidence="12">
    <location>
        <begin position="28"/>
        <end position="40"/>
    </location>
</feature>
<evidence type="ECO:0000256" key="2">
    <source>
        <dbReference type="ARBA" id="ARBA00006375"/>
    </source>
</evidence>
<accession>A0A8X8BHH3</accession>
<dbReference type="GO" id="GO:0140021">
    <property type="term" value="P:mitochondrial ADP transmembrane transport"/>
    <property type="evidence" value="ECO:0007669"/>
    <property type="project" value="InterPro"/>
</dbReference>
<dbReference type="InterPro" id="IPR023395">
    <property type="entry name" value="MCP_dom_sf"/>
</dbReference>
<dbReference type="GO" id="GO:0005471">
    <property type="term" value="F:ATP:ADP antiporter activity"/>
    <property type="evidence" value="ECO:0007669"/>
    <property type="project" value="InterPro"/>
</dbReference>
<evidence type="ECO:0000313" key="13">
    <source>
        <dbReference type="EMBL" id="KAG2457693.1"/>
    </source>
</evidence>
<protein>
    <submittedName>
        <fullName evidence="13">S247A protein</fullName>
    </submittedName>
</protein>
<dbReference type="GO" id="GO:0005743">
    <property type="term" value="C:mitochondrial inner membrane"/>
    <property type="evidence" value="ECO:0007669"/>
    <property type="project" value="UniProtKB-SubCell"/>
</dbReference>
<dbReference type="PANTHER" id="PTHR45624:SF3">
    <property type="entry name" value="SOLUTE CARRIER FAMILY 25 MEMBER 47"/>
    <property type="match status" value="1"/>
</dbReference>
<dbReference type="PROSITE" id="PS50920">
    <property type="entry name" value="SOLCAR"/>
    <property type="match status" value="3"/>
</dbReference>
<dbReference type="Pfam" id="PF13551">
    <property type="entry name" value="HTH_29"/>
    <property type="match status" value="1"/>
</dbReference>
<dbReference type="EMBL" id="JAATIS010008546">
    <property type="protein sequence ID" value="KAG2457693.1"/>
    <property type="molecule type" value="Genomic_DNA"/>
</dbReference>
<feature type="region of interest" description="Disordered" evidence="12">
    <location>
        <begin position="28"/>
        <end position="48"/>
    </location>
</feature>
<feature type="non-terminal residue" evidence="13">
    <location>
        <position position="1"/>
    </location>
</feature>
<evidence type="ECO:0000256" key="3">
    <source>
        <dbReference type="ARBA" id="ARBA00022448"/>
    </source>
</evidence>
<sequence>MLQGGMRTADVARAINCHVRTVRRLRQRYRETGRTADHPRSGRPRVTTPAQDRYIRISHLRDRFMSHPKEKVDIQGSPPATHQADGFQKLGDVIEMLYKCDVCLLPMLLIWLLFIASIRAPSDSGWSPEERIPSQVWTQCRYSIFHLLAAQVRIQTQRSYKGVWHCIKSTYKTEKIGGFFKGMSMPVTTVSITSSVAFGTYRNCLQWIQQFRYGSTEVSPSKLDFFLSGLAAGAAQVMVMSPADIVKVRLQTQTQPYRSSNAAGIPKAKYRGPLHCMMTIAKEEGFFGLYKGASALILRDCPSFATYFLTYAVFCKLLTPTGQNHPEWAGVLVAGGCAGMCAWSLSTPMDVIKSRMQTDGITKKRYRGVIHCITDSVKNEGIKVFFKGLGLNCLRAFPVNMVVFATYELLLKILR</sequence>
<dbReference type="InterPro" id="IPR050567">
    <property type="entry name" value="Mitochondrial_Carrier"/>
</dbReference>
<feature type="non-terminal residue" evidence="13">
    <location>
        <position position="415"/>
    </location>
</feature>
<dbReference type="InterPro" id="IPR018108">
    <property type="entry name" value="MCP_transmembrane"/>
</dbReference>
<evidence type="ECO:0000256" key="8">
    <source>
        <dbReference type="ARBA" id="ARBA00023128"/>
    </source>
</evidence>